<feature type="domain" description="Thioredoxin" evidence="6">
    <location>
        <begin position="249"/>
        <end position="386"/>
    </location>
</feature>
<dbReference type="AlphaFoldDB" id="U2QHC4"/>
<evidence type="ECO:0000256" key="4">
    <source>
        <dbReference type="ARBA" id="ARBA00023284"/>
    </source>
</evidence>
<dbReference type="EMBL" id="AWEY01000044">
    <property type="protein sequence ID" value="ERK38227.1"/>
    <property type="molecule type" value="Genomic_DNA"/>
</dbReference>
<keyword evidence="2" id="KW-0201">Cytochrome c-type biogenesis</keyword>
<reference evidence="7 8" key="1">
    <citation type="submission" date="2013-08" db="EMBL/GenBank/DDBJ databases">
        <authorList>
            <person name="Durkin A.S."/>
            <person name="Haft D.R."/>
            <person name="McCorrison J."/>
            <person name="Torralba M."/>
            <person name="Gillis M."/>
            <person name="Haft D.H."/>
            <person name="Methe B."/>
            <person name="Sutton G."/>
            <person name="Nelson K.E."/>
        </authorList>
    </citation>
    <scope>NUCLEOTIDE SEQUENCE [LARGE SCALE GENOMIC DNA]</scope>
    <source>
        <strain evidence="7 8">F0067</strain>
    </source>
</reference>
<sequence>MIINNITKMKKIILTMAAAMTALAGLAAPKGNFNLKVDLKNFGDTMIVVIPGASRNDSKKETVVAKNGTFEVELTIDKPTTLQLVTPATMRQEETKYTTVVAVPGEKCELKGDLNDRYDIGGSKFYQEYHEADIVLEKAKQPLVDLQKALMARMKAGESQETIMKEYQEKAPALQKAYSDAVMGFVKSHPDSEASAAIIPNLDEVEQMEQAVALLSPAVKNGRMKAFYNEPIEEIKNKEAREAENAKKQAPGVVAPDFTLKDINGKDLALSSFRGKYVLLDFWGSWCGWCIKGMPKMKEYYEKYAGKFEILGVDCNDTDAKWKAAVQKNQLPWLHVYNPRDSKVLADYGVTGFPTKVLVGPDGKIVKTVVGEDPAFYTFLDETFGK</sequence>
<comment type="caution">
    <text evidence="7">The sequence shown here is derived from an EMBL/GenBank/DDBJ whole genome shotgun (WGS) entry which is preliminary data.</text>
</comment>
<evidence type="ECO:0000259" key="6">
    <source>
        <dbReference type="PROSITE" id="PS51352"/>
    </source>
</evidence>
<dbReference type="PROSITE" id="PS51352">
    <property type="entry name" value="THIOREDOXIN_2"/>
    <property type="match status" value="1"/>
</dbReference>
<dbReference type="Pfam" id="PF00578">
    <property type="entry name" value="AhpC-TSA"/>
    <property type="match status" value="1"/>
</dbReference>
<dbReference type="GO" id="GO:0017004">
    <property type="term" value="P:cytochrome complex assembly"/>
    <property type="evidence" value="ECO:0007669"/>
    <property type="project" value="UniProtKB-KW"/>
</dbReference>
<evidence type="ECO:0000256" key="2">
    <source>
        <dbReference type="ARBA" id="ARBA00022748"/>
    </source>
</evidence>
<dbReference type="GO" id="GO:0016209">
    <property type="term" value="F:antioxidant activity"/>
    <property type="evidence" value="ECO:0007669"/>
    <property type="project" value="InterPro"/>
</dbReference>
<keyword evidence="3" id="KW-1015">Disulfide bond</keyword>
<feature type="chain" id="PRO_5004633420" evidence="5">
    <location>
        <begin position="28"/>
        <end position="386"/>
    </location>
</feature>
<evidence type="ECO:0000313" key="8">
    <source>
        <dbReference type="Proteomes" id="UP000016648"/>
    </source>
</evidence>
<dbReference type="Proteomes" id="UP000016648">
    <property type="component" value="Unassembled WGS sequence"/>
</dbReference>
<dbReference type="PANTHER" id="PTHR42852:SF6">
    <property type="entry name" value="THIOL:DISULFIDE INTERCHANGE PROTEIN DSBE"/>
    <property type="match status" value="1"/>
</dbReference>
<evidence type="ECO:0000256" key="3">
    <source>
        <dbReference type="ARBA" id="ARBA00023157"/>
    </source>
</evidence>
<proteinExistence type="predicted"/>
<dbReference type="CDD" id="cd02966">
    <property type="entry name" value="TlpA_like_family"/>
    <property type="match status" value="1"/>
</dbReference>
<dbReference type="InterPro" id="IPR036249">
    <property type="entry name" value="Thioredoxin-like_sf"/>
</dbReference>
<protein>
    <submittedName>
        <fullName evidence="7">Redoxin</fullName>
    </submittedName>
</protein>
<dbReference type="InterPro" id="IPR050553">
    <property type="entry name" value="Thioredoxin_ResA/DsbE_sf"/>
</dbReference>
<evidence type="ECO:0000256" key="1">
    <source>
        <dbReference type="ARBA" id="ARBA00004196"/>
    </source>
</evidence>
<accession>U2QHC4</accession>
<feature type="signal peptide" evidence="5">
    <location>
        <begin position="1"/>
        <end position="27"/>
    </location>
</feature>
<dbReference type="PANTHER" id="PTHR42852">
    <property type="entry name" value="THIOL:DISULFIDE INTERCHANGE PROTEIN DSBE"/>
    <property type="match status" value="1"/>
</dbReference>
<name>U2QHC4_9BACT</name>
<keyword evidence="4" id="KW-0676">Redox-active center</keyword>
<organism evidence="7 8">
    <name type="scientific">Segatella baroniae F0067</name>
    <dbReference type="NCBI Taxonomy" id="1115809"/>
    <lineage>
        <taxon>Bacteria</taxon>
        <taxon>Pseudomonadati</taxon>
        <taxon>Bacteroidota</taxon>
        <taxon>Bacteroidia</taxon>
        <taxon>Bacteroidales</taxon>
        <taxon>Prevotellaceae</taxon>
        <taxon>Segatella</taxon>
    </lineage>
</organism>
<comment type="subcellular location">
    <subcellularLocation>
        <location evidence="1">Cell envelope</location>
    </subcellularLocation>
</comment>
<keyword evidence="5" id="KW-0732">Signal</keyword>
<keyword evidence="8" id="KW-1185">Reference proteome</keyword>
<gene>
    <name evidence="7" type="ORF">HMPREF9135_1095</name>
</gene>
<evidence type="ECO:0000313" key="7">
    <source>
        <dbReference type="EMBL" id="ERK38227.1"/>
    </source>
</evidence>
<dbReference type="SUPFAM" id="SSF52833">
    <property type="entry name" value="Thioredoxin-like"/>
    <property type="match status" value="1"/>
</dbReference>
<dbReference type="InterPro" id="IPR000866">
    <property type="entry name" value="AhpC/TSA"/>
</dbReference>
<dbReference type="GO" id="GO:0030313">
    <property type="term" value="C:cell envelope"/>
    <property type="evidence" value="ECO:0007669"/>
    <property type="project" value="UniProtKB-SubCell"/>
</dbReference>
<dbReference type="Gene3D" id="3.40.30.10">
    <property type="entry name" value="Glutaredoxin"/>
    <property type="match status" value="1"/>
</dbReference>
<dbReference type="InterPro" id="IPR013766">
    <property type="entry name" value="Thioredoxin_domain"/>
</dbReference>
<dbReference type="GO" id="GO:0016491">
    <property type="term" value="F:oxidoreductase activity"/>
    <property type="evidence" value="ECO:0007669"/>
    <property type="project" value="InterPro"/>
</dbReference>
<evidence type="ECO:0000256" key="5">
    <source>
        <dbReference type="SAM" id="SignalP"/>
    </source>
</evidence>
<dbReference type="PATRIC" id="fig|1115809.3.peg.2584"/>